<proteinExistence type="predicted"/>
<sequence>MKLFTRTFFLVSSNQLPDFVRISPLNRVTKLRERETSSMRTIVTIAILAFAEIKVVAFISYIVNSCCTYLSDSACFVYAMRASGFQVHKHFSNPAMSRSQLNQ</sequence>
<keyword evidence="1" id="KW-0472">Membrane</keyword>
<gene>
    <name evidence="2" type="ORF">ACN38_g305</name>
</gene>
<dbReference type="EMBL" id="LHQQ01000002">
    <property type="protein sequence ID" value="KOS48774.1"/>
    <property type="molecule type" value="Genomic_DNA"/>
</dbReference>
<protein>
    <submittedName>
        <fullName evidence="2">Uncharacterized protein</fullName>
    </submittedName>
</protein>
<evidence type="ECO:0000256" key="1">
    <source>
        <dbReference type="SAM" id="Phobius"/>
    </source>
</evidence>
<reference evidence="2 3" key="1">
    <citation type="submission" date="2015-08" db="EMBL/GenBank/DDBJ databases">
        <title>Genome sequencing of Penicillium nordicum.</title>
        <authorList>
            <person name="Nguyen H.D."/>
            <person name="Seifert K.A."/>
        </authorList>
    </citation>
    <scope>NUCLEOTIDE SEQUENCE [LARGE SCALE GENOMIC DNA]</scope>
    <source>
        <strain evidence="2 3">DAOMC 185683</strain>
    </source>
</reference>
<comment type="caution">
    <text evidence="2">The sequence shown here is derived from an EMBL/GenBank/DDBJ whole genome shotgun (WGS) entry which is preliminary data.</text>
</comment>
<keyword evidence="1" id="KW-0812">Transmembrane</keyword>
<evidence type="ECO:0000313" key="2">
    <source>
        <dbReference type="EMBL" id="KOS48774.1"/>
    </source>
</evidence>
<feature type="transmembrane region" description="Helical" evidence="1">
    <location>
        <begin position="42"/>
        <end position="63"/>
    </location>
</feature>
<keyword evidence="1" id="KW-1133">Transmembrane helix</keyword>
<name>A0A0M8PHH0_9EURO</name>
<accession>A0A0M8PHH0</accession>
<dbReference type="AlphaFoldDB" id="A0A0M8PHH0"/>
<dbReference type="Proteomes" id="UP000037696">
    <property type="component" value="Unassembled WGS sequence"/>
</dbReference>
<organism evidence="2 3">
    <name type="scientific">Penicillium nordicum</name>
    <dbReference type="NCBI Taxonomy" id="229535"/>
    <lineage>
        <taxon>Eukaryota</taxon>
        <taxon>Fungi</taxon>
        <taxon>Dikarya</taxon>
        <taxon>Ascomycota</taxon>
        <taxon>Pezizomycotina</taxon>
        <taxon>Eurotiomycetes</taxon>
        <taxon>Eurotiomycetidae</taxon>
        <taxon>Eurotiales</taxon>
        <taxon>Aspergillaceae</taxon>
        <taxon>Penicillium</taxon>
    </lineage>
</organism>
<keyword evidence="3" id="KW-1185">Reference proteome</keyword>
<evidence type="ECO:0000313" key="3">
    <source>
        <dbReference type="Proteomes" id="UP000037696"/>
    </source>
</evidence>